<dbReference type="RefSeq" id="WP_198797563.1">
    <property type="nucleotide sequence ID" value="NZ_CP077080.1"/>
</dbReference>
<dbReference type="EMBL" id="CP077080">
    <property type="protein sequence ID" value="QXI51928.1"/>
    <property type="molecule type" value="Genomic_DNA"/>
</dbReference>
<keyword evidence="1" id="KW-0812">Transmembrane</keyword>
<keyword evidence="1" id="KW-0472">Membrane</keyword>
<feature type="transmembrane region" description="Helical" evidence="1">
    <location>
        <begin position="7"/>
        <end position="28"/>
    </location>
</feature>
<sequence>MKRRIKNILLFLMTFFETMFSLSLVLIYSRKVSLGHVAQRNKIFILGNGPSLKDDLKGVIALSAREEIDVCAVNDFAFSDVFFDIRPSIYVLADPGYWADNVGEDLSVRRARLLEIFSERVTWPMQVMLPIDARKSSIFNNLISGAVTYSFYNRTPLSGFKWLIFRFFDLGVGMPPPYNVLIAAITLSLLKGYKQVFILGADHSWHEELSVATGKKVQVAQKHFYDNKVEQKPVYKEAGETFTIGDLFIRWGKVFKMYETLYLYAKHKNSQVYNLSSKTYIDAFPRSSLDEFRDL</sequence>
<evidence type="ECO:0000313" key="3">
    <source>
        <dbReference type="Proteomes" id="UP000824066"/>
    </source>
</evidence>
<dbReference type="Proteomes" id="UP000824066">
    <property type="component" value="Chromosome"/>
</dbReference>
<gene>
    <name evidence="2" type="ORF">KSS97_20670</name>
</gene>
<evidence type="ECO:0000313" key="2">
    <source>
        <dbReference type="EMBL" id="QXI51928.1"/>
    </source>
</evidence>
<name>A0ABX8QCE0_PSECO</name>
<reference evidence="2 3" key="1">
    <citation type="journal article" date="2021" name="Microorganisms">
        <title>The Ever-Expanding Pseudomonas Genus: Description of 43 New Species and Partition of the Pseudomonas putida Group.</title>
        <authorList>
            <person name="Girard L."/>
            <person name="Lood C."/>
            <person name="Hofte M."/>
            <person name="Vandamme P."/>
            <person name="Rokni-Zadeh H."/>
            <person name="van Noort V."/>
            <person name="Lavigne R."/>
            <person name="De Mot R."/>
        </authorList>
    </citation>
    <scope>NUCLEOTIDE SEQUENCE [LARGE SCALE GENOMIC DNA]</scope>
    <source>
        <strain evidence="2 3">SWRI17</strain>
    </source>
</reference>
<proteinExistence type="predicted"/>
<accession>A0ABX8QCE0</accession>
<protein>
    <recommendedName>
        <fullName evidence="4">DUF115 domain-containing protein</fullName>
    </recommendedName>
</protein>
<dbReference type="Gene3D" id="3.90.1480.10">
    <property type="entry name" value="Alpha-2,3-sialyltransferase"/>
    <property type="match status" value="1"/>
</dbReference>
<evidence type="ECO:0008006" key="4">
    <source>
        <dbReference type="Google" id="ProtNLM"/>
    </source>
</evidence>
<organism evidence="2 3">
    <name type="scientific">Pseudomonas canavaninivorans</name>
    <dbReference type="NCBI Taxonomy" id="2842348"/>
    <lineage>
        <taxon>Bacteria</taxon>
        <taxon>Pseudomonadati</taxon>
        <taxon>Pseudomonadota</taxon>
        <taxon>Gammaproteobacteria</taxon>
        <taxon>Pseudomonadales</taxon>
        <taxon>Pseudomonadaceae</taxon>
        <taxon>Pseudomonas</taxon>
    </lineage>
</organism>
<evidence type="ECO:0000256" key="1">
    <source>
        <dbReference type="SAM" id="Phobius"/>
    </source>
</evidence>
<keyword evidence="1" id="KW-1133">Transmembrane helix</keyword>
<keyword evidence="3" id="KW-1185">Reference proteome</keyword>